<dbReference type="PANTHER" id="PTHR43441:SF10">
    <property type="entry name" value="ACETYLTRANSFERASE"/>
    <property type="match status" value="1"/>
</dbReference>
<protein>
    <submittedName>
        <fullName evidence="2">Acetyltransferase, ribosomal protein N-acetylase</fullName>
    </submittedName>
</protein>
<dbReference type="SUPFAM" id="SSF55729">
    <property type="entry name" value="Acyl-CoA N-acyltransferases (Nat)"/>
    <property type="match status" value="1"/>
</dbReference>
<dbReference type="InterPro" id="IPR000182">
    <property type="entry name" value="GNAT_dom"/>
</dbReference>
<dbReference type="GO" id="GO:0005840">
    <property type="term" value="C:ribosome"/>
    <property type="evidence" value="ECO:0007669"/>
    <property type="project" value="UniProtKB-KW"/>
</dbReference>
<keyword evidence="2" id="KW-0689">Ribosomal protein</keyword>
<dbReference type="Proteomes" id="UP000004705">
    <property type="component" value="Chromosome"/>
</dbReference>
<evidence type="ECO:0000259" key="1">
    <source>
        <dbReference type="PROSITE" id="PS51186"/>
    </source>
</evidence>
<proteinExistence type="predicted"/>
<gene>
    <name evidence="2" type="ORF">SacazDRAFT_00711</name>
</gene>
<accession>H8GBD7</accession>
<organism evidence="2 3">
    <name type="scientific">Saccharomonospora azurea NA-128</name>
    <dbReference type="NCBI Taxonomy" id="882081"/>
    <lineage>
        <taxon>Bacteria</taxon>
        <taxon>Bacillati</taxon>
        <taxon>Actinomycetota</taxon>
        <taxon>Actinomycetes</taxon>
        <taxon>Pseudonocardiales</taxon>
        <taxon>Pseudonocardiaceae</taxon>
        <taxon>Saccharomonospora</taxon>
    </lineage>
</organism>
<dbReference type="RefSeq" id="WP_005438719.1">
    <property type="nucleotide sequence ID" value="NZ_CM001466.1"/>
</dbReference>
<dbReference type="GO" id="GO:0005737">
    <property type="term" value="C:cytoplasm"/>
    <property type="evidence" value="ECO:0007669"/>
    <property type="project" value="TreeGrafter"/>
</dbReference>
<dbReference type="Gene3D" id="3.40.630.30">
    <property type="match status" value="1"/>
</dbReference>
<feature type="domain" description="N-acetyltransferase" evidence="1">
    <location>
        <begin position="18"/>
        <end position="180"/>
    </location>
</feature>
<evidence type="ECO:0000313" key="3">
    <source>
        <dbReference type="Proteomes" id="UP000004705"/>
    </source>
</evidence>
<dbReference type="AlphaFoldDB" id="H8GBD7"/>
<dbReference type="InterPro" id="IPR051908">
    <property type="entry name" value="Ribosomal_N-acetyltransferase"/>
</dbReference>
<sequence length="193" mass="20949">MNCSPLVLPSTAPTFGDVCLRAFDDRDVDMLRDLSTDPYVPTIGTLPGHADREEALAYIARQHERLRTRAGYSFCVADRNTDEALGAAGLNFTAPAAGRVSAGYSVAPRSRGRNVAGEALTALTRFAWTLPELFRVELYIEPWNVASVRTAEFAGYEREGLLRSHQEIGGRRVDMLLYAAIRPDAGASGSGEA</sequence>
<name>H8GBD7_9PSEU</name>
<keyword evidence="3" id="KW-1185">Reference proteome</keyword>
<dbReference type="EMBL" id="CM001466">
    <property type="protein sequence ID" value="EHY87659.1"/>
    <property type="molecule type" value="Genomic_DNA"/>
</dbReference>
<dbReference type="Pfam" id="PF13302">
    <property type="entry name" value="Acetyltransf_3"/>
    <property type="match status" value="1"/>
</dbReference>
<dbReference type="PANTHER" id="PTHR43441">
    <property type="entry name" value="RIBOSOMAL-PROTEIN-SERINE ACETYLTRANSFERASE"/>
    <property type="match status" value="1"/>
</dbReference>
<keyword evidence="2" id="KW-0687">Ribonucleoprotein</keyword>
<dbReference type="GO" id="GO:1990189">
    <property type="term" value="F:protein N-terminal-serine acetyltransferase activity"/>
    <property type="evidence" value="ECO:0007669"/>
    <property type="project" value="TreeGrafter"/>
</dbReference>
<dbReference type="GO" id="GO:0008999">
    <property type="term" value="F:protein-N-terminal-alanine acetyltransferase activity"/>
    <property type="evidence" value="ECO:0007669"/>
    <property type="project" value="TreeGrafter"/>
</dbReference>
<dbReference type="HOGENOM" id="CLU_013985_3_4_11"/>
<dbReference type="InterPro" id="IPR016181">
    <property type="entry name" value="Acyl_CoA_acyltransferase"/>
</dbReference>
<dbReference type="PROSITE" id="PS51186">
    <property type="entry name" value="GNAT"/>
    <property type="match status" value="1"/>
</dbReference>
<dbReference type="OrthoDB" id="2061990at2"/>
<evidence type="ECO:0000313" key="2">
    <source>
        <dbReference type="EMBL" id="EHY87659.1"/>
    </source>
</evidence>
<reference evidence="2 3" key="1">
    <citation type="journal article" date="2012" name="Stand. Genomic Sci.">
        <title>Genome sequence of the soil bacterium Saccharomonospora azurea type strain (NA-128(T)).</title>
        <authorList>
            <person name="Klenk H.P."/>
            <person name="Held B."/>
            <person name="Lucas S."/>
            <person name="Lapidus A."/>
            <person name="Copeland A."/>
            <person name="Hammon N."/>
            <person name="Pitluck S."/>
            <person name="Goodwin L.A."/>
            <person name="Han C."/>
            <person name="Tapia R."/>
            <person name="Brambilla E.M."/>
            <person name="Potter G."/>
            <person name="Land M."/>
            <person name="Ivanova N."/>
            <person name="Rohde M."/>
            <person name="Goker M."/>
            <person name="Detter J.C."/>
            <person name="Kyrpides N.C."/>
            <person name="Woyke T."/>
        </authorList>
    </citation>
    <scope>NUCLEOTIDE SEQUENCE [LARGE SCALE GENOMIC DNA]</scope>
    <source>
        <strain evidence="2 3">NA-128</strain>
    </source>
</reference>